<name>A0A318UFQ0_9SPHI</name>
<dbReference type="PANTHER" id="PTHR10900">
    <property type="entry name" value="PERIOSTIN-RELATED"/>
    <property type="match status" value="1"/>
</dbReference>
<feature type="domain" description="FAS1" evidence="1">
    <location>
        <begin position="39"/>
        <end position="177"/>
    </location>
</feature>
<evidence type="ECO:0000259" key="1">
    <source>
        <dbReference type="PROSITE" id="PS50213"/>
    </source>
</evidence>
<dbReference type="AlphaFoldDB" id="A0A318UFQ0"/>
<protein>
    <submittedName>
        <fullName evidence="2">Fasciclin domain-containing protein</fullName>
    </submittedName>
</protein>
<dbReference type="SUPFAM" id="SSF82153">
    <property type="entry name" value="FAS1 domain"/>
    <property type="match status" value="2"/>
</dbReference>
<keyword evidence="3" id="KW-1185">Reference proteome</keyword>
<dbReference type="SMART" id="SM00554">
    <property type="entry name" value="FAS1"/>
    <property type="match status" value="1"/>
</dbReference>
<gene>
    <name evidence="2" type="ORF">B0O44_103656</name>
</gene>
<accession>A0A318UFQ0</accession>
<dbReference type="RefSeq" id="WP_110830361.1">
    <property type="nucleotide sequence ID" value="NZ_QKLU01000003.1"/>
</dbReference>
<sequence length="357" mass="39685">MNIKKTGNTLLFLLPILLVLGLSSCKHTDLEIDKPNENFRPAGDFVKNNYDLSLFSAAMEKAGFTQKLNGTGPFTILAPSNEAFNLIGITRPSDFDKMNPDSLKFLVGSHILDRRLLSQDIPVNGIDIRYHTLAETEVYTSVFSGAEDPMIFFNGSYVSRLNVKIANGNLFVLKRVMKSSAKTTVQSWLAARPQYSIFVSALKKFGYWDELTSEGPYTIFAPKNEVFEANGLTAEVIAGLKPDRYIRSRLVGCYVFRKKHFFVSDFYVLTQINNDGGYGGFIEDDTYFMTIGANAGLYYKGNSSYSIYVRTAKNYPYDPVGSAGCDVPAGIDNLTDNGIVQDLKGLLVLPEQAYKNN</sequence>
<dbReference type="EMBL" id="QKLU01000003">
    <property type="protein sequence ID" value="PYF75206.1"/>
    <property type="molecule type" value="Genomic_DNA"/>
</dbReference>
<dbReference type="InterPro" id="IPR050904">
    <property type="entry name" value="Adhesion/Biosynth-related"/>
</dbReference>
<dbReference type="Proteomes" id="UP000248198">
    <property type="component" value="Unassembled WGS sequence"/>
</dbReference>
<comment type="caution">
    <text evidence="2">The sequence shown here is derived from an EMBL/GenBank/DDBJ whole genome shotgun (WGS) entry which is preliminary data.</text>
</comment>
<dbReference type="PROSITE" id="PS50213">
    <property type="entry name" value="FAS1"/>
    <property type="match status" value="2"/>
</dbReference>
<dbReference type="Pfam" id="PF02469">
    <property type="entry name" value="Fasciclin"/>
    <property type="match status" value="2"/>
</dbReference>
<proteinExistence type="predicted"/>
<dbReference type="InterPro" id="IPR036378">
    <property type="entry name" value="FAS1_dom_sf"/>
</dbReference>
<dbReference type="InterPro" id="IPR000782">
    <property type="entry name" value="FAS1_domain"/>
</dbReference>
<feature type="domain" description="FAS1" evidence="1">
    <location>
        <begin position="182"/>
        <end position="347"/>
    </location>
</feature>
<dbReference type="PANTHER" id="PTHR10900:SF77">
    <property type="entry name" value="FI19380P1"/>
    <property type="match status" value="1"/>
</dbReference>
<dbReference type="PROSITE" id="PS51257">
    <property type="entry name" value="PROKAR_LIPOPROTEIN"/>
    <property type="match status" value="1"/>
</dbReference>
<evidence type="ECO:0000313" key="3">
    <source>
        <dbReference type="Proteomes" id="UP000248198"/>
    </source>
</evidence>
<organism evidence="2 3">
    <name type="scientific">Pedobacter nutrimenti</name>
    <dbReference type="NCBI Taxonomy" id="1241337"/>
    <lineage>
        <taxon>Bacteria</taxon>
        <taxon>Pseudomonadati</taxon>
        <taxon>Bacteroidota</taxon>
        <taxon>Sphingobacteriia</taxon>
        <taxon>Sphingobacteriales</taxon>
        <taxon>Sphingobacteriaceae</taxon>
        <taxon>Pedobacter</taxon>
    </lineage>
</organism>
<reference evidence="2 3" key="1">
    <citation type="submission" date="2018-06" db="EMBL/GenBank/DDBJ databases">
        <title>Genomic Encyclopedia of Archaeal and Bacterial Type Strains, Phase II (KMG-II): from individual species to whole genera.</title>
        <authorList>
            <person name="Goeker M."/>
        </authorList>
    </citation>
    <scope>NUCLEOTIDE SEQUENCE [LARGE SCALE GENOMIC DNA]</scope>
    <source>
        <strain evidence="2 3">DSM 27372</strain>
    </source>
</reference>
<dbReference type="Gene3D" id="2.30.180.10">
    <property type="entry name" value="FAS1 domain"/>
    <property type="match status" value="2"/>
</dbReference>
<dbReference type="OrthoDB" id="1144324at2"/>
<evidence type="ECO:0000313" key="2">
    <source>
        <dbReference type="EMBL" id="PYF75206.1"/>
    </source>
</evidence>